<dbReference type="Proteomes" id="UP000242444">
    <property type="component" value="Unassembled WGS sequence"/>
</dbReference>
<keyword evidence="3" id="KW-1185">Reference proteome</keyword>
<reference evidence="2 3" key="1">
    <citation type="submission" date="2017-07" db="EMBL/GenBank/DDBJ databases">
        <title>Amycolatopsis antarcticus sp. nov., isolated from the surface of an Antarcticus brown macroalga.</title>
        <authorList>
            <person name="Wang J."/>
            <person name="Leiva S."/>
            <person name="Huang J."/>
            <person name="Huang Y."/>
        </authorList>
    </citation>
    <scope>NUCLEOTIDE SEQUENCE [LARGE SCALE GENOMIC DNA]</scope>
    <source>
        <strain evidence="2 3">AU-G6</strain>
    </source>
</reference>
<dbReference type="EMBL" id="NKYE01000001">
    <property type="protein sequence ID" value="OZM74690.1"/>
    <property type="molecule type" value="Genomic_DNA"/>
</dbReference>
<organism evidence="2 3">
    <name type="scientific">Amycolatopsis antarctica</name>
    <dbReference type="NCBI Taxonomy" id="1854586"/>
    <lineage>
        <taxon>Bacteria</taxon>
        <taxon>Bacillati</taxon>
        <taxon>Actinomycetota</taxon>
        <taxon>Actinomycetes</taxon>
        <taxon>Pseudonocardiales</taxon>
        <taxon>Pseudonocardiaceae</taxon>
        <taxon>Amycolatopsis</taxon>
    </lineage>
</organism>
<sequence>MADTANDQCAYGTSGRGPDQHNRTTRTTILVIAAGTGVRAQIAAHAAAASLRHHDDDPDATVTAVTSQASGLAAQLDAATHILVLDPSTLRALCARTLTRLTGTPRPMSAAPTLAERITLIELLHQRRRQVRWITRPTQLRTGNP</sequence>
<feature type="region of interest" description="Disordered" evidence="1">
    <location>
        <begin position="1"/>
        <end position="24"/>
    </location>
</feature>
<dbReference type="InParanoid" id="A0A263D877"/>
<evidence type="ECO:0000256" key="1">
    <source>
        <dbReference type="SAM" id="MobiDB-lite"/>
    </source>
</evidence>
<accession>A0A263D877</accession>
<dbReference type="AlphaFoldDB" id="A0A263D877"/>
<proteinExistence type="predicted"/>
<comment type="caution">
    <text evidence="2">The sequence shown here is derived from an EMBL/GenBank/DDBJ whole genome shotgun (WGS) entry which is preliminary data.</text>
</comment>
<evidence type="ECO:0000313" key="2">
    <source>
        <dbReference type="EMBL" id="OZM74690.1"/>
    </source>
</evidence>
<gene>
    <name evidence="2" type="ORF">CFN78_00100</name>
</gene>
<name>A0A263D877_9PSEU</name>
<evidence type="ECO:0000313" key="3">
    <source>
        <dbReference type="Proteomes" id="UP000242444"/>
    </source>
</evidence>
<dbReference type="RefSeq" id="WP_094860476.1">
    <property type="nucleotide sequence ID" value="NZ_NKYE01000001.1"/>
</dbReference>
<protein>
    <submittedName>
        <fullName evidence="2">Uncharacterized protein</fullName>
    </submittedName>
</protein>